<reference evidence="1 2" key="1">
    <citation type="submission" date="2019-05" db="EMBL/GenBank/DDBJ databases">
        <title>Another draft genome of Portunus trituberculatus and its Hox gene families provides insights of decapod evolution.</title>
        <authorList>
            <person name="Jeong J.-H."/>
            <person name="Song I."/>
            <person name="Kim S."/>
            <person name="Choi T."/>
            <person name="Kim D."/>
            <person name="Ryu S."/>
            <person name="Kim W."/>
        </authorList>
    </citation>
    <scope>NUCLEOTIDE SEQUENCE [LARGE SCALE GENOMIC DNA]</scope>
    <source>
        <tissue evidence="1">Muscle</tissue>
    </source>
</reference>
<organism evidence="1 2">
    <name type="scientific">Portunus trituberculatus</name>
    <name type="common">Swimming crab</name>
    <name type="synonym">Neptunus trituberculatus</name>
    <dbReference type="NCBI Taxonomy" id="210409"/>
    <lineage>
        <taxon>Eukaryota</taxon>
        <taxon>Metazoa</taxon>
        <taxon>Ecdysozoa</taxon>
        <taxon>Arthropoda</taxon>
        <taxon>Crustacea</taxon>
        <taxon>Multicrustacea</taxon>
        <taxon>Malacostraca</taxon>
        <taxon>Eumalacostraca</taxon>
        <taxon>Eucarida</taxon>
        <taxon>Decapoda</taxon>
        <taxon>Pleocyemata</taxon>
        <taxon>Brachyura</taxon>
        <taxon>Eubrachyura</taxon>
        <taxon>Portunoidea</taxon>
        <taxon>Portunidae</taxon>
        <taxon>Portuninae</taxon>
        <taxon>Portunus</taxon>
    </lineage>
</organism>
<name>A0A5B7EMI6_PORTR</name>
<sequence>MTINIPKLSLPSSVCVSVSALRSSPQNTNDTNYSACLHLAHLCPGSSLSQGGISRKWFREAVRNIFLVFPLAR</sequence>
<proteinExistence type="predicted"/>
<dbReference type="AlphaFoldDB" id="A0A5B7EMI6"/>
<evidence type="ECO:0000313" key="2">
    <source>
        <dbReference type="Proteomes" id="UP000324222"/>
    </source>
</evidence>
<comment type="caution">
    <text evidence="1">The sequence shown here is derived from an EMBL/GenBank/DDBJ whole genome shotgun (WGS) entry which is preliminary data.</text>
</comment>
<dbReference type="EMBL" id="VSRR010003064">
    <property type="protein sequence ID" value="MPC34487.1"/>
    <property type="molecule type" value="Genomic_DNA"/>
</dbReference>
<protein>
    <submittedName>
        <fullName evidence="1">Uncharacterized protein</fullName>
    </submittedName>
</protein>
<dbReference type="Proteomes" id="UP000324222">
    <property type="component" value="Unassembled WGS sequence"/>
</dbReference>
<gene>
    <name evidence="1" type="ORF">E2C01_027879</name>
</gene>
<evidence type="ECO:0000313" key="1">
    <source>
        <dbReference type="EMBL" id="MPC34487.1"/>
    </source>
</evidence>
<keyword evidence="2" id="KW-1185">Reference proteome</keyword>
<accession>A0A5B7EMI6</accession>